<gene>
    <name evidence="2" type="ORF">SAMN05216260_10361</name>
</gene>
<dbReference type="Proteomes" id="UP000198614">
    <property type="component" value="Unassembled WGS sequence"/>
</dbReference>
<dbReference type="EMBL" id="FNAX01000003">
    <property type="protein sequence ID" value="SDE66606.1"/>
    <property type="molecule type" value="Genomic_DNA"/>
</dbReference>
<dbReference type="PROSITE" id="PS51725">
    <property type="entry name" value="ABM"/>
    <property type="match status" value="1"/>
</dbReference>
<reference evidence="2 3" key="1">
    <citation type="submission" date="2016-10" db="EMBL/GenBank/DDBJ databases">
        <authorList>
            <person name="de Groot N.N."/>
        </authorList>
    </citation>
    <scope>NUCLEOTIDE SEQUENCE [LARGE SCALE GENOMIC DNA]</scope>
    <source>
        <strain evidence="2 3">CGMCC 4.1859</strain>
    </source>
</reference>
<keyword evidence="2" id="KW-0503">Monooxygenase</keyword>
<organism evidence="2 3">
    <name type="scientific">Streptomyces griseoaurantiacus</name>
    <dbReference type="NCBI Taxonomy" id="68213"/>
    <lineage>
        <taxon>Bacteria</taxon>
        <taxon>Bacillati</taxon>
        <taxon>Actinomycetota</taxon>
        <taxon>Actinomycetes</taxon>
        <taxon>Kitasatosporales</taxon>
        <taxon>Streptomycetaceae</taxon>
        <taxon>Streptomyces</taxon>
        <taxon>Streptomyces aurantiacus group</taxon>
    </lineage>
</organism>
<dbReference type="GO" id="GO:0004497">
    <property type="term" value="F:monooxygenase activity"/>
    <property type="evidence" value="ECO:0007669"/>
    <property type="project" value="UniProtKB-KW"/>
</dbReference>
<dbReference type="InterPro" id="IPR007138">
    <property type="entry name" value="ABM_dom"/>
</dbReference>
<sequence>MRYGYIGSMKVRPGFREEVVAILLSGADGLREAGCELYVVGVAEDDDVTIWVSEVWRSREHHSASLELPETKAAIGRAMPMLTGEFTGREVSVVGGLGVWSAGRAGGGRPEGRTR</sequence>
<accession>A0A1G7ET09</accession>
<dbReference type="OrthoDB" id="165368at2"/>
<dbReference type="Gene3D" id="3.30.70.100">
    <property type="match status" value="1"/>
</dbReference>
<protein>
    <submittedName>
        <fullName evidence="2">Quinol monooxygenase YgiN</fullName>
    </submittedName>
</protein>
<proteinExistence type="predicted"/>
<keyword evidence="2" id="KW-0560">Oxidoreductase</keyword>
<dbReference type="SUPFAM" id="SSF54909">
    <property type="entry name" value="Dimeric alpha+beta barrel"/>
    <property type="match status" value="1"/>
</dbReference>
<dbReference type="Pfam" id="PF03992">
    <property type="entry name" value="ABM"/>
    <property type="match status" value="1"/>
</dbReference>
<evidence type="ECO:0000259" key="1">
    <source>
        <dbReference type="PROSITE" id="PS51725"/>
    </source>
</evidence>
<evidence type="ECO:0000313" key="2">
    <source>
        <dbReference type="EMBL" id="SDE66606.1"/>
    </source>
</evidence>
<dbReference type="AlphaFoldDB" id="A0A1G7ET09"/>
<dbReference type="InterPro" id="IPR011008">
    <property type="entry name" value="Dimeric_a/b-barrel"/>
</dbReference>
<name>A0A1G7ET09_9ACTN</name>
<feature type="domain" description="ABM" evidence="1">
    <location>
        <begin position="3"/>
        <end position="91"/>
    </location>
</feature>
<evidence type="ECO:0000313" key="3">
    <source>
        <dbReference type="Proteomes" id="UP000198614"/>
    </source>
</evidence>